<dbReference type="Gene3D" id="1.20.1270.60">
    <property type="entry name" value="Arfaptin homology (AH) domain/BAR domain"/>
    <property type="match status" value="1"/>
</dbReference>
<dbReference type="InterPro" id="IPR027267">
    <property type="entry name" value="AH/BAR_dom_sf"/>
</dbReference>
<dbReference type="GeneID" id="36341832"/>
<dbReference type="SUPFAM" id="SSF103657">
    <property type="entry name" value="BAR/IMD domain-like"/>
    <property type="match status" value="1"/>
</dbReference>
<evidence type="ECO:0000256" key="2">
    <source>
        <dbReference type="PROSITE-ProRule" id="PRU00192"/>
    </source>
</evidence>
<feature type="compositionally biased region" description="Polar residues" evidence="3">
    <location>
        <begin position="516"/>
        <end position="531"/>
    </location>
</feature>
<feature type="compositionally biased region" description="Polar residues" evidence="3">
    <location>
        <begin position="586"/>
        <end position="600"/>
    </location>
</feature>
<reference evidence="5 6" key="1">
    <citation type="journal article" date="2013" name="Nat. Genet.">
        <title>The genome of the hydatid tapeworm Echinococcus granulosus.</title>
        <authorList>
            <person name="Zheng H."/>
            <person name="Zhang W."/>
            <person name="Zhang L."/>
            <person name="Zhang Z."/>
            <person name="Li J."/>
            <person name="Lu G."/>
            <person name="Zhu Y."/>
            <person name="Wang Y."/>
            <person name="Huang Y."/>
            <person name="Liu J."/>
            <person name="Kang H."/>
            <person name="Chen J."/>
            <person name="Wang L."/>
            <person name="Chen A."/>
            <person name="Yu S."/>
            <person name="Gao Z."/>
            <person name="Jin L."/>
            <person name="Gu W."/>
            <person name="Wang Z."/>
            <person name="Zhao L."/>
            <person name="Shi B."/>
            <person name="Wen H."/>
            <person name="Lin R."/>
            <person name="Jones M.K."/>
            <person name="Brejova B."/>
            <person name="Vinar T."/>
            <person name="Zhao G."/>
            <person name="McManus D.P."/>
            <person name="Chen Z."/>
            <person name="Zhou Y."/>
            <person name="Wang S."/>
        </authorList>
    </citation>
    <scope>NUCLEOTIDE SEQUENCE [LARGE SCALE GENOMIC DNA]</scope>
</reference>
<evidence type="ECO:0000259" key="4">
    <source>
        <dbReference type="PROSITE" id="PS50002"/>
    </source>
</evidence>
<dbReference type="RefSeq" id="XP_024350197.1">
    <property type="nucleotide sequence ID" value="XM_024495366.1"/>
</dbReference>
<gene>
    <name evidence="5" type="ORF">EGR_06117</name>
</gene>
<dbReference type="Pfam" id="PF07653">
    <property type="entry name" value="SH3_2"/>
    <property type="match status" value="1"/>
</dbReference>
<dbReference type="InterPro" id="IPR001452">
    <property type="entry name" value="SH3_domain"/>
</dbReference>
<feature type="domain" description="SH3" evidence="4">
    <location>
        <begin position="714"/>
        <end position="792"/>
    </location>
</feature>
<feature type="compositionally biased region" description="Basic and acidic residues" evidence="3">
    <location>
        <begin position="505"/>
        <end position="515"/>
    </location>
</feature>
<dbReference type="OrthoDB" id="8783038at2759"/>
<keyword evidence="1 2" id="KW-0728">SH3 domain</keyword>
<dbReference type="PANTHER" id="PTHR15735">
    <property type="entry name" value="FCH AND DOUBLE SH3 DOMAINS PROTEIN"/>
    <property type="match status" value="1"/>
</dbReference>
<dbReference type="CDD" id="cd00174">
    <property type="entry name" value="SH3"/>
    <property type="match status" value="1"/>
</dbReference>
<feature type="region of interest" description="Disordered" evidence="3">
    <location>
        <begin position="340"/>
        <end position="360"/>
    </location>
</feature>
<dbReference type="SUPFAM" id="SSF50044">
    <property type="entry name" value="SH3-domain"/>
    <property type="match status" value="1"/>
</dbReference>
<organism evidence="5 6">
    <name type="scientific">Echinococcus granulosus</name>
    <name type="common">Hydatid tapeworm</name>
    <dbReference type="NCBI Taxonomy" id="6210"/>
    <lineage>
        <taxon>Eukaryota</taxon>
        <taxon>Metazoa</taxon>
        <taxon>Spiralia</taxon>
        <taxon>Lophotrochozoa</taxon>
        <taxon>Platyhelminthes</taxon>
        <taxon>Cestoda</taxon>
        <taxon>Eucestoda</taxon>
        <taxon>Cyclophyllidea</taxon>
        <taxon>Taeniidae</taxon>
        <taxon>Echinococcus</taxon>
        <taxon>Echinococcus granulosus group</taxon>
    </lineage>
</organism>
<feature type="region of interest" description="Disordered" evidence="3">
    <location>
        <begin position="662"/>
        <end position="709"/>
    </location>
</feature>
<dbReference type="Gene3D" id="2.30.30.40">
    <property type="entry name" value="SH3 Domains"/>
    <property type="match status" value="1"/>
</dbReference>
<sequence>MIAEQSWGVQLWDQTSNLIKYQESGISLHDRLQKFILDIAKLQGESFTIQKRVCEKALVNIKKAVGLETTYGRGYNAFIHAIAKLIDTENLLPVSFNLQANGETRQSLEEEKKGLKQWKQERDRFQNEAKCQAKIIDDEAKRFREKYWEVIRSKEEYNKIDEDKTYSKLDVEKALQTYTQKHNEFKRARSDYTAALDQFNFYRRYHYSTTLKNWGEAGQTLESYRITKTQEMIGVLVERLRVMIDRLLTVCTDLEAAVAMMNAEKARPSPDFFQSLHSTVGNGTVMMTTRFFLAAEAVTLINYLVESGHDSAALIECLRTGNEPPGDVLITHPDIDAPPCTPSRSSNDHGISNHRSAKTENGDSGTYYALIPVSPGPSANGSFFIGADPIVEPTETHRLPTVSSTSYPSLSRSARRFSVSSMGLGSNGNAGAHSSFLWKVFARRSKRIFLGDEGNFHNFIPFETTRPWRRSRRSKSVSSYRMPEDDVELTNPSGEGIMWNPAAYRSREAERRSDATTHNARVSGSQSQRASPTKKLEIIHVDHDKMKEPAANVGDTSDAEAEEKEGQGQQQSTPTLSFRSAPPFKSSGSTQEMAQTTTELSRSLSSPSSSSNSVRGHKNTLTNPRTVGIPESQISGYDKNGSFRNTSPCSAQFSKGTIVGAAPTPHAAHQKSLRSTSPRQAIHQPKRQHGGNHQTRKPNSETKPNHQSTMSDLIVVGTCKALYDFESSQYGETFLSFKTGDKLKVISSGARWHGSVDADGWIYAETIPPNEGSRSHPQRGFIPAGFVEITLYPEPLPLSPPRRHEPDEVASHRRIHGHARGDNAYLALGQATEL</sequence>
<keyword evidence="6" id="KW-1185">Reference proteome</keyword>
<evidence type="ECO:0000256" key="3">
    <source>
        <dbReference type="SAM" id="MobiDB-lite"/>
    </source>
</evidence>
<feature type="region of interest" description="Disordered" evidence="3">
    <location>
        <begin position="468"/>
        <end position="643"/>
    </location>
</feature>
<dbReference type="CTD" id="36341832"/>
<comment type="caution">
    <text evidence="5">The sequence shown here is derived from an EMBL/GenBank/DDBJ whole genome shotgun (WGS) entry which is preliminary data.</text>
</comment>
<feature type="compositionally biased region" description="Basic and acidic residues" evidence="3">
    <location>
        <begin position="534"/>
        <end position="548"/>
    </location>
</feature>
<feature type="compositionally biased region" description="Basic residues" evidence="3">
    <location>
        <begin position="684"/>
        <end position="696"/>
    </location>
</feature>
<feature type="compositionally biased region" description="Polar residues" evidence="3">
    <location>
        <begin position="342"/>
        <end position="354"/>
    </location>
</feature>
<dbReference type="PRINTS" id="PR00452">
    <property type="entry name" value="SH3DOMAIN"/>
</dbReference>
<dbReference type="AlphaFoldDB" id="W6UDU7"/>
<dbReference type="Proteomes" id="UP000019149">
    <property type="component" value="Unassembled WGS sequence"/>
</dbReference>
<feature type="compositionally biased region" description="Low complexity" evidence="3">
    <location>
        <begin position="601"/>
        <end position="613"/>
    </location>
</feature>
<dbReference type="InterPro" id="IPR036028">
    <property type="entry name" value="SH3-like_dom_sf"/>
</dbReference>
<dbReference type="SMART" id="SM00326">
    <property type="entry name" value="SH3"/>
    <property type="match status" value="1"/>
</dbReference>
<dbReference type="EMBL" id="APAU02000051">
    <property type="protein sequence ID" value="EUB59001.1"/>
    <property type="molecule type" value="Genomic_DNA"/>
</dbReference>
<name>W6UDU7_ECHGR</name>
<dbReference type="OMA" id="ISSGARW"/>
<proteinExistence type="predicted"/>
<dbReference type="KEGG" id="egl:EGR_06117"/>
<dbReference type="PROSITE" id="PS50002">
    <property type="entry name" value="SH3"/>
    <property type="match status" value="1"/>
</dbReference>
<evidence type="ECO:0000313" key="5">
    <source>
        <dbReference type="EMBL" id="EUB59001.1"/>
    </source>
</evidence>
<protein>
    <submittedName>
        <fullName evidence="5">Formin-binding protein</fullName>
    </submittedName>
</protein>
<accession>W6UDU7</accession>
<dbReference type="PANTHER" id="PTHR15735:SF12">
    <property type="entry name" value="CDC42-INTERACTING PROTEIN 4, ISOFORM B"/>
    <property type="match status" value="1"/>
</dbReference>
<dbReference type="STRING" id="6210.W6UDU7"/>
<evidence type="ECO:0000256" key="1">
    <source>
        <dbReference type="ARBA" id="ARBA00022443"/>
    </source>
</evidence>
<evidence type="ECO:0000313" key="6">
    <source>
        <dbReference type="Proteomes" id="UP000019149"/>
    </source>
</evidence>